<evidence type="ECO:0000313" key="2">
    <source>
        <dbReference type="EMBL" id="CAH0551306.1"/>
    </source>
</evidence>
<keyword evidence="3" id="KW-1185">Reference proteome</keyword>
<evidence type="ECO:0000256" key="1">
    <source>
        <dbReference type="SAM" id="MobiDB-lite"/>
    </source>
</evidence>
<accession>A0A9P0AVK5</accession>
<evidence type="ECO:0000313" key="3">
    <source>
        <dbReference type="Proteomes" id="UP001154078"/>
    </source>
</evidence>
<name>A0A9P0AVK5_BRAAE</name>
<feature type="compositionally biased region" description="Polar residues" evidence="1">
    <location>
        <begin position="1"/>
        <end position="19"/>
    </location>
</feature>
<proteinExistence type="predicted"/>
<protein>
    <submittedName>
        <fullName evidence="2">Uncharacterized protein</fullName>
    </submittedName>
</protein>
<dbReference type="EMBL" id="OV121133">
    <property type="protein sequence ID" value="CAH0551306.1"/>
    <property type="molecule type" value="Genomic_DNA"/>
</dbReference>
<reference evidence="2" key="1">
    <citation type="submission" date="2021-12" db="EMBL/GenBank/DDBJ databases">
        <authorList>
            <person name="King R."/>
        </authorList>
    </citation>
    <scope>NUCLEOTIDE SEQUENCE</scope>
</reference>
<dbReference type="Proteomes" id="UP001154078">
    <property type="component" value="Chromosome 2"/>
</dbReference>
<dbReference type="AlphaFoldDB" id="A0A9P0AVK5"/>
<dbReference type="OrthoDB" id="6249720at2759"/>
<feature type="region of interest" description="Disordered" evidence="1">
    <location>
        <begin position="1"/>
        <end position="20"/>
    </location>
</feature>
<organism evidence="2 3">
    <name type="scientific">Brassicogethes aeneus</name>
    <name type="common">Rape pollen beetle</name>
    <name type="synonym">Meligethes aeneus</name>
    <dbReference type="NCBI Taxonomy" id="1431903"/>
    <lineage>
        <taxon>Eukaryota</taxon>
        <taxon>Metazoa</taxon>
        <taxon>Ecdysozoa</taxon>
        <taxon>Arthropoda</taxon>
        <taxon>Hexapoda</taxon>
        <taxon>Insecta</taxon>
        <taxon>Pterygota</taxon>
        <taxon>Neoptera</taxon>
        <taxon>Endopterygota</taxon>
        <taxon>Coleoptera</taxon>
        <taxon>Polyphaga</taxon>
        <taxon>Cucujiformia</taxon>
        <taxon>Nitidulidae</taxon>
        <taxon>Meligethinae</taxon>
        <taxon>Brassicogethes</taxon>
    </lineage>
</organism>
<gene>
    <name evidence="2" type="ORF">MELIAE_LOCUS3950</name>
</gene>
<sequence>MVDQLSNFRSQTDAEWTTNKQKKKFEELKRTQKPHKQIQPLDIKKFIHNISSFPLDKAAQNVLAKGFNYAVAPTQIPVEDIICNIEAAIAERPAITADTI</sequence>